<dbReference type="PANTHER" id="PTHR43066:SF11">
    <property type="entry name" value="PEPTIDASE S54 RHOMBOID DOMAIN-CONTAINING PROTEIN"/>
    <property type="match status" value="1"/>
</dbReference>
<dbReference type="EC" id="3.4.21.105" evidence="8"/>
<keyword evidence="8" id="KW-0645">Protease</keyword>
<organism evidence="8 9">
    <name type="scientific">Aquirufa regiilacus</name>
    <dbReference type="NCBI Taxonomy" id="3024868"/>
    <lineage>
        <taxon>Bacteria</taxon>
        <taxon>Pseudomonadati</taxon>
        <taxon>Bacteroidota</taxon>
        <taxon>Cytophagia</taxon>
        <taxon>Cytophagales</taxon>
        <taxon>Flectobacillaceae</taxon>
        <taxon>Aquirufa</taxon>
    </lineage>
</organism>
<sequence length="284" mass="32458">MRGFWLDFQRLVQQPGEGLLKIIVVNCLLFLVLMLIRIAMIISGKAWVYESLLEQLTLSADIKANLLHPWRFVSYFFVHVEIFHLAFNMMFLYWFGKILQEVVGNNKSVQTFFYGGIMGAIAFILAYNFIPYFERQNGSYLLGASGGVFAIVLAAATLRPNFEVHLVFIGPVRIKYIAGFYLIWSLLETVGTNAGGQIAHLGGALVGFCMGYLHEHPIRWDPLRKKDSPFIHADLTRKKKPRKQAENIDEEELNQILDKISKSGYDSLSKSEKRRLFKASQKNE</sequence>
<evidence type="ECO:0000256" key="3">
    <source>
        <dbReference type="ARBA" id="ARBA00022989"/>
    </source>
</evidence>
<dbReference type="PANTHER" id="PTHR43066">
    <property type="entry name" value="RHOMBOID-RELATED PROTEIN"/>
    <property type="match status" value="1"/>
</dbReference>
<feature type="domain" description="Peptidase S54 rhomboid" evidence="6">
    <location>
        <begin position="69"/>
        <end position="213"/>
    </location>
</feature>
<keyword evidence="2 5" id="KW-0812">Transmembrane</keyword>
<dbReference type="RefSeq" id="WP_315574978.1">
    <property type="nucleotide sequence ID" value="NZ_JARDXH010000001.1"/>
</dbReference>
<keyword evidence="9" id="KW-1185">Reference proteome</keyword>
<evidence type="ECO:0000256" key="1">
    <source>
        <dbReference type="ARBA" id="ARBA00004141"/>
    </source>
</evidence>
<gene>
    <name evidence="8" type="ORF">PQG45_07270</name>
</gene>
<comment type="subcellular location">
    <subcellularLocation>
        <location evidence="1">Membrane</location>
        <topology evidence="1">Multi-pass membrane protein</topology>
    </subcellularLocation>
</comment>
<dbReference type="GO" id="GO:0006508">
    <property type="term" value="P:proteolysis"/>
    <property type="evidence" value="ECO:0007669"/>
    <property type="project" value="UniProtKB-KW"/>
</dbReference>
<evidence type="ECO:0000256" key="2">
    <source>
        <dbReference type="ARBA" id="ARBA00022692"/>
    </source>
</evidence>
<keyword evidence="4 5" id="KW-0472">Membrane</keyword>
<dbReference type="EMBL" id="JAVNWW010000002">
    <property type="protein sequence ID" value="MDU0808831.1"/>
    <property type="molecule type" value="Genomic_DNA"/>
</dbReference>
<keyword evidence="8" id="KW-0378">Hydrolase</keyword>
<protein>
    <submittedName>
        <fullName evidence="8">Rhomboid family intramembrane serine protease</fullName>
        <ecNumber evidence="8">3.4.21.105</ecNumber>
    </submittedName>
</protein>
<feature type="transmembrane region" description="Helical" evidence="5">
    <location>
        <begin position="111"/>
        <end position="133"/>
    </location>
</feature>
<dbReference type="GO" id="GO:0008233">
    <property type="term" value="F:peptidase activity"/>
    <property type="evidence" value="ECO:0007669"/>
    <property type="project" value="UniProtKB-KW"/>
</dbReference>
<name>A0ABU3TSJ2_9BACT</name>
<comment type="caution">
    <text evidence="8">The sequence shown here is derived from an EMBL/GenBank/DDBJ whole genome shotgun (WGS) entry which is preliminary data.</text>
</comment>
<dbReference type="Gene3D" id="1.20.1540.10">
    <property type="entry name" value="Rhomboid-like"/>
    <property type="match status" value="1"/>
</dbReference>
<dbReference type="Proteomes" id="UP001249959">
    <property type="component" value="Unassembled WGS sequence"/>
</dbReference>
<evidence type="ECO:0000259" key="6">
    <source>
        <dbReference type="Pfam" id="PF01694"/>
    </source>
</evidence>
<evidence type="ECO:0000313" key="8">
    <source>
        <dbReference type="EMBL" id="MDU0808831.1"/>
    </source>
</evidence>
<feature type="transmembrane region" description="Helical" evidence="5">
    <location>
        <begin position="165"/>
        <end position="184"/>
    </location>
</feature>
<feature type="transmembrane region" description="Helical" evidence="5">
    <location>
        <begin position="76"/>
        <end position="99"/>
    </location>
</feature>
<evidence type="ECO:0000313" key="9">
    <source>
        <dbReference type="Proteomes" id="UP001249959"/>
    </source>
</evidence>
<feature type="transmembrane region" description="Helical" evidence="5">
    <location>
        <begin position="139"/>
        <end position="158"/>
    </location>
</feature>
<keyword evidence="3 5" id="KW-1133">Transmembrane helix</keyword>
<dbReference type="Pfam" id="PF01694">
    <property type="entry name" value="Rhomboid"/>
    <property type="match status" value="1"/>
</dbReference>
<evidence type="ECO:0000256" key="4">
    <source>
        <dbReference type="ARBA" id="ARBA00023136"/>
    </source>
</evidence>
<dbReference type="InterPro" id="IPR046483">
    <property type="entry name" value="DUF6576"/>
</dbReference>
<dbReference type="InterPro" id="IPR022764">
    <property type="entry name" value="Peptidase_S54_rhomboid_dom"/>
</dbReference>
<reference evidence="8 9" key="1">
    <citation type="submission" date="2023-09" db="EMBL/GenBank/DDBJ databases">
        <title>Aquirufa genomes.</title>
        <authorList>
            <person name="Pitt A."/>
        </authorList>
    </citation>
    <scope>NUCLEOTIDE SEQUENCE [LARGE SCALE GENOMIC DNA]</scope>
    <source>
        <strain evidence="8 9">LEOWEIH-7C</strain>
    </source>
</reference>
<feature type="transmembrane region" description="Helical" evidence="5">
    <location>
        <begin position="20"/>
        <end position="42"/>
    </location>
</feature>
<proteinExistence type="predicted"/>
<feature type="domain" description="DUF6576" evidence="7">
    <location>
        <begin position="248"/>
        <end position="282"/>
    </location>
</feature>
<accession>A0ABU3TSJ2</accession>
<dbReference type="SUPFAM" id="SSF144091">
    <property type="entry name" value="Rhomboid-like"/>
    <property type="match status" value="1"/>
</dbReference>
<evidence type="ECO:0000256" key="5">
    <source>
        <dbReference type="SAM" id="Phobius"/>
    </source>
</evidence>
<dbReference type="Pfam" id="PF20216">
    <property type="entry name" value="DUF6576"/>
    <property type="match status" value="1"/>
</dbReference>
<dbReference type="InterPro" id="IPR035952">
    <property type="entry name" value="Rhomboid-like_sf"/>
</dbReference>
<evidence type="ECO:0000259" key="7">
    <source>
        <dbReference type="Pfam" id="PF20216"/>
    </source>
</evidence>